<dbReference type="RefSeq" id="WP_090736102.1">
    <property type="nucleotide sequence ID" value="NZ_FNYO01000102.1"/>
</dbReference>
<protein>
    <submittedName>
        <fullName evidence="3">TIGR02678 family protein</fullName>
    </submittedName>
</protein>
<evidence type="ECO:0000313" key="4">
    <source>
        <dbReference type="Proteomes" id="UP000199005"/>
    </source>
</evidence>
<dbReference type="OrthoDB" id="188354at2"/>
<dbReference type="Proteomes" id="UP000199005">
    <property type="component" value="Unassembled WGS sequence"/>
</dbReference>
<accession>A0A1H7AH75</accession>
<dbReference type="STRING" id="170623.SAMN04244579_04340"/>
<evidence type="ECO:0000256" key="1">
    <source>
        <dbReference type="SAM" id="MobiDB-lite"/>
    </source>
</evidence>
<dbReference type="NCBIfam" id="TIGR02678">
    <property type="entry name" value="TIGR02678 family protein"/>
    <property type="match status" value="1"/>
</dbReference>
<name>A0A1H7AH75_9GAMM</name>
<organism evidence="3 5">
    <name type="scientific">Azotobacter beijerinckii</name>
    <dbReference type="NCBI Taxonomy" id="170623"/>
    <lineage>
        <taxon>Bacteria</taxon>
        <taxon>Pseudomonadati</taxon>
        <taxon>Pseudomonadota</taxon>
        <taxon>Gammaproteobacteria</taxon>
        <taxon>Pseudomonadales</taxon>
        <taxon>Pseudomonadaceae</taxon>
        <taxon>Azotobacter</taxon>
    </lineage>
</organism>
<dbReference type="InterPro" id="IPR013494">
    <property type="entry name" value="CHP02678"/>
</dbReference>
<reference evidence="4 5" key="1">
    <citation type="submission" date="2016-10" db="EMBL/GenBank/DDBJ databases">
        <authorList>
            <person name="de Groot N.N."/>
        </authorList>
    </citation>
    <scope>NUCLEOTIDE SEQUENCE [LARGE SCALE GENOMIC DNA]</scope>
    <source>
        <strain evidence="2 4">DSM 1041</strain>
        <strain evidence="3 5">DSM 373</strain>
    </source>
</reference>
<dbReference type="EMBL" id="FNYQ01000158">
    <property type="protein sequence ID" value="SEJ61260.1"/>
    <property type="molecule type" value="Genomic_DNA"/>
</dbReference>
<proteinExistence type="predicted"/>
<gene>
    <name evidence="3" type="ORF">SAMN04244572_04651</name>
    <name evidence="2" type="ORF">SAMN04244579_04340</name>
</gene>
<dbReference type="AlphaFoldDB" id="A0A1H7AH75"/>
<dbReference type="EMBL" id="FNYO01000102">
    <property type="protein sequence ID" value="SEJ43319.1"/>
    <property type="molecule type" value="Genomic_DNA"/>
</dbReference>
<dbReference type="Pfam" id="PF09661">
    <property type="entry name" value="DUF2398"/>
    <property type="match status" value="1"/>
</dbReference>
<evidence type="ECO:0000313" key="2">
    <source>
        <dbReference type="EMBL" id="SEJ43319.1"/>
    </source>
</evidence>
<dbReference type="Proteomes" id="UP000199250">
    <property type="component" value="Unassembled WGS sequence"/>
</dbReference>
<feature type="region of interest" description="Disordered" evidence="1">
    <location>
        <begin position="1"/>
        <end position="22"/>
    </location>
</feature>
<evidence type="ECO:0000313" key="5">
    <source>
        <dbReference type="Proteomes" id="UP000199250"/>
    </source>
</evidence>
<sequence length="422" mass="47383">MNIPSSRRGTRHVGETQKAQQQDEFRRALRSLLMCPLMPPGHADFPAVRRQAERLREWFAREAGWPLHVDREGARLLKRPADLSDTTRGLPDYDRRRYILLCLAAAVLERADPQITLRQIGERIVQQAADPALEALGFAFTLHGATERRELVMVCRTLLDQGILERVAGEEESFVQDSSGPQSDALYDIHRRLLSGLLAAVRGPSTWSTEETPRNTEARLHALVAGFTVDSEQGRRDAIRHHLARRLLDDPVLYTDTLDEEARSYFVNQRGVLANRLCEATGMVAEQRAEGLALIDESGQLSDVAMPAEGTEAHVTLLVAEHLARRLRENRVPLRVAESEIALFLREAAGRYGRYWRKSARAPGAEHELAEIAIARLCRLGLMLRDVHNVRPLPAIARFSLGQTEVRNVQSTESLFLSEPDA</sequence>
<evidence type="ECO:0000313" key="3">
    <source>
        <dbReference type="EMBL" id="SEJ61260.1"/>
    </source>
</evidence>